<keyword evidence="2" id="KW-1185">Reference proteome</keyword>
<sequence>MSTFIKLTNGTTVNTSIIGSVQKYERFTARMLSASLNRQRDPTVETEKAKGIPSIQMLEIQGKETILEFETDEARDAELSRMEAILLGKPESAFESLSLNKSIVQSVHAAWGYQSLKLSIKLGTEEPLVIGIAEDDEVEMEKAKAFLAHFGLELPVSFGDYMKGKYDEKGMRKDKEAF</sequence>
<organism evidence="1 2">
    <name type="scientific">Hymenobacter armeniacus</name>
    <dbReference type="NCBI Taxonomy" id="2771358"/>
    <lineage>
        <taxon>Bacteria</taxon>
        <taxon>Pseudomonadati</taxon>
        <taxon>Bacteroidota</taxon>
        <taxon>Cytophagia</taxon>
        <taxon>Cytophagales</taxon>
        <taxon>Hymenobacteraceae</taxon>
        <taxon>Hymenobacter</taxon>
    </lineage>
</organism>
<proteinExistence type="predicted"/>
<reference evidence="1 2" key="1">
    <citation type="submission" date="2020-09" db="EMBL/GenBank/DDBJ databases">
        <authorList>
            <person name="Kim M.K."/>
        </authorList>
    </citation>
    <scope>NUCLEOTIDE SEQUENCE [LARGE SCALE GENOMIC DNA]</scope>
    <source>
        <strain evidence="1 2">BT189</strain>
    </source>
</reference>
<evidence type="ECO:0000313" key="2">
    <source>
        <dbReference type="Proteomes" id="UP000606003"/>
    </source>
</evidence>
<gene>
    <name evidence="1" type="ORF">IC234_01595</name>
</gene>
<dbReference type="RefSeq" id="WP_190922085.1">
    <property type="nucleotide sequence ID" value="NZ_JACXAC010000001.1"/>
</dbReference>
<protein>
    <recommendedName>
        <fullName evidence="3">CYTH domain-containing protein</fullName>
    </recommendedName>
</protein>
<name>A0ABR8JPG7_9BACT</name>
<dbReference type="EMBL" id="JACXAC010000001">
    <property type="protein sequence ID" value="MBD2720806.1"/>
    <property type="molecule type" value="Genomic_DNA"/>
</dbReference>
<accession>A0ABR8JPG7</accession>
<comment type="caution">
    <text evidence="1">The sequence shown here is derived from an EMBL/GenBank/DDBJ whole genome shotgun (WGS) entry which is preliminary data.</text>
</comment>
<evidence type="ECO:0008006" key="3">
    <source>
        <dbReference type="Google" id="ProtNLM"/>
    </source>
</evidence>
<evidence type="ECO:0000313" key="1">
    <source>
        <dbReference type="EMBL" id="MBD2720806.1"/>
    </source>
</evidence>
<dbReference type="Proteomes" id="UP000606003">
    <property type="component" value="Unassembled WGS sequence"/>
</dbReference>